<name>A0AAV5UN58_9BILA</name>
<comment type="caution">
    <text evidence="1">The sequence shown here is derived from an EMBL/GenBank/DDBJ whole genome shotgun (WGS) entry which is preliminary data.</text>
</comment>
<evidence type="ECO:0000313" key="1">
    <source>
        <dbReference type="EMBL" id="GMT08088.1"/>
    </source>
</evidence>
<evidence type="ECO:0000313" key="2">
    <source>
        <dbReference type="Proteomes" id="UP001432027"/>
    </source>
</evidence>
<proteinExistence type="predicted"/>
<sequence>RKSRNHPDSSRQPSAILRWVSSTFSDSKETHLITIRRVLLQESELIRVRVLSNRAQLLWSEARSRQSMLPYSLESESLL</sequence>
<accession>A0AAV5UN58</accession>
<dbReference type="EMBL" id="BTSX01000007">
    <property type="protein sequence ID" value="GMT08088.1"/>
    <property type="molecule type" value="Genomic_DNA"/>
</dbReference>
<dbReference type="AlphaFoldDB" id="A0AAV5UN58"/>
<organism evidence="1 2">
    <name type="scientific">Pristionchus entomophagus</name>
    <dbReference type="NCBI Taxonomy" id="358040"/>
    <lineage>
        <taxon>Eukaryota</taxon>
        <taxon>Metazoa</taxon>
        <taxon>Ecdysozoa</taxon>
        <taxon>Nematoda</taxon>
        <taxon>Chromadorea</taxon>
        <taxon>Rhabditida</taxon>
        <taxon>Rhabditina</taxon>
        <taxon>Diplogasteromorpha</taxon>
        <taxon>Diplogasteroidea</taxon>
        <taxon>Neodiplogasteridae</taxon>
        <taxon>Pristionchus</taxon>
    </lineage>
</organism>
<protein>
    <submittedName>
        <fullName evidence="1">Uncharacterized protein</fullName>
    </submittedName>
</protein>
<keyword evidence="2" id="KW-1185">Reference proteome</keyword>
<reference evidence="1" key="1">
    <citation type="submission" date="2023-10" db="EMBL/GenBank/DDBJ databases">
        <title>Genome assembly of Pristionchus species.</title>
        <authorList>
            <person name="Yoshida K."/>
            <person name="Sommer R.J."/>
        </authorList>
    </citation>
    <scope>NUCLEOTIDE SEQUENCE</scope>
    <source>
        <strain evidence="1">RS0144</strain>
    </source>
</reference>
<gene>
    <name evidence="1" type="ORF">PENTCL1PPCAC_30262</name>
</gene>
<dbReference type="Proteomes" id="UP001432027">
    <property type="component" value="Unassembled WGS sequence"/>
</dbReference>
<feature type="non-terminal residue" evidence="1">
    <location>
        <position position="1"/>
    </location>
</feature>